<evidence type="ECO:0000313" key="2">
    <source>
        <dbReference type="EMBL" id="EWT05892.1"/>
    </source>
</evidence>
<dbReference type="Gene3D" id="2.30.110.10">
    <property type="entry name" value="Electron Transport, Fmn-binding Protein, Chain A"/>
    <property type="match status" value="1"/>
</dbReference>
<protein>
    <submittedName>
        <fullName evidence="2">Flavin reductase</fullName>
    </submittedName>
</protein>
<dbReference type="SUPFAM" id="SSF50475">
    <property type="entry name" value="FMN-binding split barrel"/>
    <property type="match status" value="1"/>
</dbReference>
<evidence type="ECO:0000259" key="1">
    <source>
        <dbReference type="Pfam" id="PF01613"/>
    </source>
</evidence>
<feature type="domain" description="Flavin reductase like" evidence="1">
    <location>
        <begin position="24"/>
        <end position="171"/>
    </location>
</feature>
<dbReference type="OrthoDB" id="3394673at2"/>
<dbReference type="EMBL" id="AWQS01000079">
    <property type="protein sequence ID" value="EWT05892.1"/>
    <property type="molecule type" value="Genomic_DNA"/>
</dbReference>
<gene>
    <name evidence="2" type="ORF">N864_01455</name>
</gene>
<dbReference type="Pfam" id="PF01613">
    <property type="entry name" value="Flavin_Reduct"/>
    <property type="match status" value="1"/>
</dbReference>
<reference evidence="3" key="1">
    <citation type="submission" date="2013-08" db="EMBL/GenBank/DDBJ databases">
        <title>Intrasporangium oryzae NRRL B-24470.</title>
        <authorList>
            <person name="Liu H."/>
            <person name="Wang G."/>
        </authorList>
    </citation>
    <scope>NUCLEOTIDE SEQUENCE [LARGE SCALE GENOMIC DNA]</scope>
    <source>
        <strain evidence="3">Q5-1</strain>
    </source>
</reference>
<dbReference type="RefSeq" id="WP_034716538.1">
    <property type="nucleotide sequence ID" value="NZ_AWQS01000079.1"/>
</dbReference>
<comment type="caution">
    <text evidence="2">The sequence shown here is derived from an EMBL/GenBank/DDBJ whole genome shotgun (WGS) entry which is preliminary data.</text>
</comment>
<sequence length="174" mass="18941">MTIHSEHPFVPAEAERDPVRRLRGRVGGTVSLWTSGTGAERAGLTVSSYLVSPGDPAHIVGLLHPESELLERVLETGTAVVQLLEWRDRELADVFAGMFPAPGGAFRRGTWAQTEWGPVLTTASAWAGVRLSPDAAQRAVGWSDLVDTVVETVLIGEEQDPLVHRRGRYQRPAD</sequence>
<dbReference type="InterPro" id="IPR002563">
    <property type="entry name" value="Flavin_Rdtase-like_dom"/>
</dbReference>
<name>W9GL91_9MICO</name>
<accession>W9GL91</accession>
<keyword evidence="3" id="KW-1185">Reference proteome</keyword>
<organism evidence="2 3">
    <name type="scientific">Intrasporangium chromatireducens Q5-1</name>
    <dbReference type="NCBI Taxonomy" id="584657"/>
    <lineage>
        <taxon>Bacteria</taxon>
        <taxon>Bacillati</taxon>
        <taxon>Actinomycetota</taxon>
        <taxon>Actinomycetes</taxon>
        <taxon>Micrococcales</taxon>
        <taxon>Intrasporangiaceae</taxon>
        <taxon>Intrasporangium</taxon>
    </lineage>
</organism>
<dbReference type="GO" id="GO:0016646">
    <property type="term" value="F:oxidoreductase activity, acting on the CH-NH group of donors, NAD or NADP as acceptor"/>
    <property type="evidence" value="ECO:0007669"/>
    <property type="project" value="UniProtKB-ARBA"/>
</dbReference>
<proteinExistence type="predicted"/>
<dbReference type="GO" id="GO:0010181">
    <property type="term" value="F:FMN binding"/>
    <property type="evidence" value="ECO:0007669"/>
    <property type="project" value="InterPro"/>
</dbReference>
<dbReference type="InterPro" id="IPR012349">
    <property type="entry name" value="Split_barrel_FMN-bd"/>
</dbReference>
<dbReference type="Proteomes" id="UP000019494">
    <property type="component" value="Unassembled WGS sequence"/>
</dbReference>
<dbReference type="AlphaFoldDB" id="W9GL91"/>
<evidence type="ECO:0000313" key="3">
    <source>
        <dbReference type="Proteomes" id="UP000019494"/>
    </source>
</evidence>